<comment type="caution">
    <text evidence="1">The sequence shown here is derived from an EMBL/GenBank/DDBJ whole genome shotgun (WGS) entry which is preliminary data.</text>
</comment>
<proteinExistence type="predicted"/>
<organism evidence="1 2">
    <name type="scientific">Candidatus Methanomarinus sp</name>
    <dbReference type="NCBI Taxonomy" id="3386244"/>
    <lineage>
        <taxon>Archaea</taxon>
        <taxon>Methanobacteriati</taxon>
        <taxon>Methanobacteriota</taxon>
        <taxon>Stenosarchaea group</taxon>
        <taxon>Methanomicrobia</taxon>
        <taxon>Methanosarcinales</taxon>
        <taxon>ANME-2 cluster</taxon>
        <taxon>Candidatus Methanocomedenaceae</taxon>
        <taxon>Candidatus Methanomarinus</taxon>
    </lineage>
</organism>
<evidence type="ECO:0000313" key="1">
    <source>
        <dbReference type="EMBL" id="TKY92014.1"/>
    </source>
</evidence>
<sequence>ISEKDRKHFLFGLQRYLVWVGEPIPDEITIDGKTIQLHDLIWKLINKDSLTEPERQWVHDLIHLLEHKEEVDEERLEKTELTHEQAKRLFEEAAGLLRAIMDLKDLEDGKIKHHDFDIVSTKDRVKDARQWVKYMKNIKE</sequence>
<gene>
    <name evidence="1" type="ORF">C5S46_02875</name>
</gene>
<name>A0AC61SBG1_9EURY</name>
<protein>
    <submittedName>
        <fullName evidence="1">Methyl-accepting chemotaxis protein</fullName>
    </submittedName>
</protein>
<evidence type="ECO:0000313" key="2">
    <source>
        <dbReference type="Proteomes" id="UP000315423"/>
    </source>
</evidence>
<feature type="non-terminal residue" evidence="1">
    <location>
        <position position="1"/>
    </location>
</feature>
<dbReference type="EMBL" id="QYBA01000090">
    <property type="protein sequence ID" value="TKY92014.1"/>
    <property type="molecule type" value="Genomic_DNA"/>
</dbReference>
<reference evidence="1" key="1">
    <citation type="submission" date="2018-09" db="EMBL/GenBank/DDBJ databases">
        <title>A genomic encyclopedia of anaerobic methanotrophic archaea.</title>
        <authorList>
            <person name="Skennerton C.T."/>
            <person name="Chadwick G.L."/>
            <person name="Laso-Perez R."/>
            <person name="Leu A.O."/>
            <person name="Speth D.R."/>
            <person name="Yu H."/>
            <person name="Morgan-Lang C."/>
            <person name="Hatzenpichler R."/>
            <person name="Goudeau D."/>
            <person name="Malmstrom R."/>
            <person name="Woyke T."/>
            <person name="Hallam S."/>
            <person name="Tyson G.W."/>
            <person name="Wegener G."/>
            <person name="Boetius A."/>
            <person name="Orphan V.J."/>
        </authorList>
    </citation>
    <scope>NUCLEOTIDE SEQUENCE</scope>
    <source>
        <strain evidence="1">CONS3730D10UFb2</strain>
    </source>
</reference>
<accession>A0AC61SBG1</accession>
<dbReference type="Proteomes" id="UP000315423">
    <property type="component" value="Unassembled WGS sequence"/>
</dbReference>